<dbReference type="Proteomes" id="UP001500784">
    <property type="component" value="Unassembled WGS sequence"/>
</dbReference>
<organism evidence="1 2">
    <name type="scientific">Arthrobacter gandavensis</name>
    <dbReference type="NCBI Taxonomy" id="169960"/>
    <lineage>
        <taxon>Bacteria</taxon>
        <taxon>Bacillati</taxon>
        <taxon>Actinomycetota</taxon>
        <taxon>Actinomycetes</taxon>
        <taxon>Micrococcales</taxon>
        <taxon>Micrococcaceae</taxon>
        <taxon>Arthrobacter</taxon>
    </lineage>
</organism>
<sequence length="87" mass="9408">MEVTDAAQAFKINALTTVVDTSRVTVGKVGAAWRAADQFLERAATETPTERLATWRGLRLGIHDYVGETVYSFVDMHSAGKTSATSC</sequence>
<keyword evidence="2" id="KW-1185">Reference proteome</keyword>
<evidence type="ECO:0000313" key="2">
    <source>
        <dbReference type="Proteomes" id="UP001500784"/>
    </source>
</evidence>
<accession>A0ABP5ATP2</accession>
<protein>
    <submittedName>
        <fullName evidence="1">Uncharacterized protein</fullName>
    </submittedName>
</protein>
<name>A0ABP5ATP2_9MICC</name>
<reference evidence="2" key="1">
    <citation type="journal article" date="2019" name="Int. J. Syst. Evol. Microbiol.">
        <title>The Global Catalogue of Microorganisms (GCM) 10K type strain sequencing project: providing services to taxonomists for standard genome sequencing and annotation.</title>
        <authorList>
            <consortium name="The Broad Institute Genomics Platform"/>
            <consortium name="The Broad Institute Genome Sequencing Center for Infectious Disease"/>
            <person name="Wu L."/>
            <person name="Ma J."/>
        </authorList>
    </citation>
    <scope>NUCLEOTIDE SEQUENCE [LARGE SCALE GENOMIC DNA]</scope>
    <source>
        <strain evidence="2">JCM 13316</strain>
    </source>
</reference>
<evidence type="ECO:0000313" key="1">
    <source>
        <dbReference type="EMBL" id="GAA1922319.1"/>
    </source>
</evidence>
<proteinExistence type="predicted"/>
<gene>
    <name evidence="1" type="ORF">GCM10009688_29180</name>
</gene>
<dbReference type="EMBL" id="BAAALV010000007">
    <property type="protein sequence ID" value="GAA1922319.1"/>
    <property type="molecule type" value="Genomic_DNA"/>
</dbReference>
<dbReference type="RefSeq" id="WP_152228591.1">
    <property type="nucleotide sequence ID" value="NZ_BAAALV010000007.1"/>
</dbReference>
<comment type="caution">
    <text evidence="1">The sequence shown here is derived from an EMBL/GenBank/DDBJ whole genome shotgun (WGS) entry which is preliminary data.</text>
</comment>